<feature type="transmembrane region" description="Helical" evidence="7">
    <location>
        <begin position="339"/>
        <end position="359"/>
    </location>
</feature>
<dbReference type="OrthoDB" id="11469at2157"/>
<comment type="subcellular location">
    <subcellularLocation>
        <location evidence="1">Cell membrane</location>
        <topology evidence="1">Multi-pass membrane protein</topology>
    </subcellularLocation>
</comment>
<feature type="domain" description="MacB-like periplasmic core" evidence="9">
    <location>
        <begin position="23"/>
        <end position="216"/>
    </location>
</feature>
<keyword evidence="3 7" id="KW-0812">Transmembrane</keyword>
<dbReference type="GO" id="GO:0005886">
    <property type="term" value="C:plasma membrane"/>
    <property type="evidence" value="ECO:0007669"/>
    <property type="project" value="UniProtKB-SubCell"/>
</dbReference>
<keyword evidence="5 7" id="KW-0472">Membrane</keyword>
<dbReference type="RefSeq" id="WP_129068104.1">
    <property type="nucleotide sequence ID" value="NZ_RDFA01000002.1"/>
</dbReference>
<dbReference type="InterPro" id="IPR003838">
    <property type="entry name" value="ABC3_permease_C"/>
</dbReference>
<reference evidence="10 11" key="1">
    <citation type="submission" date="2019-01" db="EMBL/GenBank/DDBJ databases">
        <title>Halorientalis sp. F13-25 a new haloarchaeum isolated from hypersaline water.</title>
        <authorList>
            <person name="Ana D.-V."/>
            <person name="Cristina S.-P."/>
            <person name="Antonio V."/>
        </authorList>
    </citation>
    <scope>NUCLEOTIDE SEQUENCE [LARGE SCALE GENOMIC DNA]</scope>
    <source>
        <strain evidence="10 11">F13-25</strain>
    </source>
</reference>
<accession>A0A498KX03</accession>
<organism evidence="10 11">
    <name type="scientific">Halorientalis pallida</name>
    <dbReference type="NCBI Taxonomy" id="2479928"/>
    <lineage>
        <taxon>Archaea</taxon>
        <taxon>Methanobacteriati</taxon>
        <taxon>Methanobacteriota</taxon>
        <taxon>Stenosarchaea group</taxon>
        <taxon>Halobacteria</taxon>
        <taxon>Halobacteriales</taxon>
        <taxon>Haloarculaceae</taxon>
        <taxon>Halorientalis</taxon>
    </lineage>
</organism>
<evidence type="ECO:0000256" key="5">
    <source>
        <dbReference type="ARBA" id="ARBA00023136"/>
    </source>
</evidence>
<dbReference type="GO" id="GO:0022857">
    <property type="term" value="F:transmembrane transporter activity"/>
    <property type="evidence" value="ECO:0007669"/>
    <property type="project" value="TreeGrafter"/>
</dbReference>
<evidence type="ECO:0000256" key="2">
    <source>
        <dbReference type="ARBA" id="ARBA00022475"/>
    </source>
</evidence>
<feature type="transmembrane region" description="Helical" evidence="7">
    <location>
        <begin position="241"/>
        <end position="269"/>
    </location>
</feature>
<evidence type="ECO:0000259" key="8">
    <source>
        <dbReference type="Pfam" id="PF02687"/>
    </source>
</evidence>
<dbReference type="InterPro" id="IPR025857">
    <property type="entry name" value="MacB_PCD"/>
</dbReference>
<proteinExistence type="inferred from homology"/>
<evidence type="ECO:0000256" key="6">
    <source>
        <dbReference type="ARBA" id="ARBA00038076"/>
    </source>
</evidence>
<dbReference type="InterPro" id="IPR050250">
    <property type="entry name" value="Macrolide_Exporter_MacB"/>
</dbReference>
<feature type="transmembrane region" description="Helical" evidence="7">
    <location>
        <begin position="20"/>
        <end position="44"/>
    </location>
</feature>
<dbReference type="PANTHER" id="PTHR30572:SF4">
    <property type="entry name" value="ABC TRANSPORTER PERMEASE YTRF"/>
    <property type="match status" value="1"/>
</dbReference>
<keyword evidence="2" id="KW-1003">Cell membrane</keyword>
<keyword evidence="11" id="KW-1185">Reference proteome</keyword>
<dbReference type="PANTHER" id="PTHR30572">
    <property type="entry name" value="MEMBRANE COMPONENT OF TRANSPORTER-RELATED"/>
    <property type="match status" value="1"/>
</dbReference>
<feature type="domain" description="ABC3 transporter permease C-terminal" evidence="8">
    <location>
        <begin position="252"/>
        <end position="367"/>
    </location>
</feature>
<dbReference type="EMBL" id="RDFA01000002">
    <property type="protein sequence ID" value="RXK50142.1"/>
    <property type="molecule type" value="Genomic_DNA"/>
</dbReference>
<evidence type="ECO:0000256" key="7">
    <source>
        <dbReference type="SAM" id="Phobius"/>
    </source>
</evidence>
<evidence type="ECO:0000259" key="9">
    <source>
        <dbReference type="Pfam" id="PF12704"/>
    </source>
</evidence>
<evidence type="ECO:0000313" key="11">
    <source>
        <dbReference type="Proteomes" id="UP000289691"/>
    </source>
</evidence>
<evidence type="ECO:0000256" key="4">
    <source>
        <dbReference type="ARBA" id="ARBA00022989"/>
    </source>
</evidence>
<keyword evidence="4 7" id="KW-1133">Transmembrane helix</keyword>
<sequence>MRRFLPSVQIAWRNLSRTKVRALLAAVTIVIGVVAVASLGILGATLRDQATRSLGDIGNQVVVTPAEGTDTRSLSARQLTDIERVARDSVVVPVASAVREGTFGTETKRVQVHYFGDPPPSYEAADGQIPEPLRGGALVGTELGRKLDLEPGNTITVNGTSYRVRALVKGSGSAFSPISPQNAVILPRENHNEYSQVVVIADSSAQANETATEINASLNTRRNRVVDVQALSSFTERIDQFFGFLNAFLMGLGAISLVVAGVSILNVMLMSTIERREEIGVLRAVGYQKRHVLRIVLAEALLLGIGGSLIGVVLSFGIGTTIAFVALDDATAMLAPYVAWNRTLGAAFGIGTSIVSGLYPAWKAANERPVDAIQG</sequence>
<evidence type="ECO:0000313" key="10">
    <source>
        <dbReference type="EMBL" id="RXK50142.1"/>
    </source>
</evidence>
<dbReference type="Proteomes" id="UP000289691">
    <property type="component" value="Unassembled WGS sequence"/>
</dbReference>
<comment type="similarity">
    <text evidence="6">Belongs to the ABC-4 integral membrane protein family.</text>
</comment>
<name>A0A498KX03_9EURY</name>
<comment type="caution">
    <text evidence="10">The sequence shown here is derived from an EMBL/GenBank/DDBJ whole genome shotgun (WGS) entry which is preliminary data.</text>
</comment>
<evidence type="ECO:0000256" key="3">
    <source>
        <dbReference type="ARBA" id="ARBA00022692"/>
    </source>
</evidence>
<protein>
    <submittedName>
        <fullName evidence="10">ABC transporter permease</fullName>
    </submittedName>
</protein>
<evidence type="ECO:0000256" key="1">
    <source>
        <dbReference type="ARBA" id="ARBA00004651"/>
    </source>
</evidence>
<feature type="transmembrane region" description="Helical" evidence="7">
    <location>
        <begin position="300"/>
        <end position="327"/>
    </location>
</feature>
<dbReference type="AlphaFoldDB" id="A0A498KX03"/>
<dbReference type="Pfam" id="PF12704">
    <property type="entry name" value="MacB_PCD"/>
    <property type="match status" value="1"/>
</dbReference>
<gene>
    <name evidence="10" type="ORF">EAF64_06145</name>
</gene>
<dbReference type="Pfam" id="PF02687">
    <property type="entry name" value="FtsX"/>
    <property type="match status" value="1"/>
</dbReference>